<dbReference type="EMBL" id="GEZM01017651">
    <property type="protein sequence ID" value="JAV90523.1"/>
    <property type="molecule type" value="Transcribed_RNA"/>
</dbReference>
<sequence>MDDLWNDDPNINLTWVDNPSPKIVEAHTGAEDLISTWSMFLDCSTLLEVGNSLRNSFEPVVQIFCPPLRESCLHFNISEWSDISAIKTEHNIRLMLKSTDQLEHEVFVGYGIKITLADCENGNRGIRISQGFNSIVLTEEAVNRFLSAVHFVHQKLDFLSDYSTYWYYQDFADEVADDLCRDGLFDEQNILSRGKFFCQNLKLLKKLVAHSCLRDFSFLAEIVNIHPQRFVKDVTEKMLKEKQ</sequence>
<protein>
    <submittedName>
        <fullName evidence="1">Uncharacterized protein</fullName>
    </submittedName>
</protein>
<evidence type="ECO:0000313" key="1">
    <source>
        <dbReference type="EMBL" id="JAV90523.1"/>
    </source>
</evidence>
<name>A0A1Y1MXY9_PHOPY</name>
<dbReference type="AlphaFoldDB" id="A0A1Y1MXY9"/>
<proteinExistence type="predicted"/>
<organism evidence="1">
    <name type="scientific">Photinus pyralis</name>
    <name type="common">Common eastern firefly</name>
    <name type="synonym">Lampyris pyralis</name>
    <dbReference type="NCBI Taxonomy" id="7054"/>
    <lineage>
        <taxon>Eukaryota</taxon>
        <taxon>Metazoa</taxon>
        <taxon>Ecdysozoa</taxon>
        <taxon>Arthropoda</taxon>
        <taxon>Hexapoda</taxon>
        <taxon>Insecta</taxon>
        <taxon>Pterygota</taxon>
        <taxon>Neoptera</taxon>
        <taxon>Endopterygota</taxon>
        <taxon>Coleoptera</taxon>
        <taxon>Polyphaga</taxon>
        <taxon>Elateriformia</taxon>
        <taxon>Elateroidea</taxon>
        <taxon>Lampyridae</taxon>
        <taxon>Lampyrinae</taxon>
        <taxon>Photinus</taxon>
    </lineage>
</organism>
<reference evidence="1" key="1">
    <citation type="journal article" date="2016" name="Sci. Rep.">
        <title>Molecular characterization of firefly nuptial gifts: a multi-omics approach sheds light on postcopulatory sexual selection.</title>
        <authorList>
            <person name="Al-Wathiqui N."/>
            <person name="Fallon T.R."/>
            <person name="South A."/>
            <person name="Weng J.K."/>
            <person name="Lewis S.M."/>
        </authorList>
    </citation>
    <scope>NUCLEOTIDE SEQUENCE</scope>
</reference>
<accession>A0A1Y1MXY9</accession>